<dbReference type="Pfam" id="PF13087">
    <property type="entry name" value="AAA_12"/>
    <property type="match status" value="1"/>
</dbReference>
<comment type="caution">
    <text evidence="5">The sequence shown here is derived from an EMBL/GenBank/DDBJ whole genome shotgun (WGS) entry which is preliminary data.</text>
</comment>
<dbReference type="PANTHER" id="PTHR10887:SF341">
    <property type="entry name" value="NFX1-TYPE ZINC FINGER-CONTAINING PROTEIN 1"/>
    <property type="match status" value="1"/>
</dbReference>
<protein>
    <submittedName>
        <fullName evidence="5">NFX1-type zinc finger-containing protein 1</fullName>
    </submittedName>
</protein>
<keyword evidence="6" id="KW-1185">Reference proteome</keyword>
<dbReference type="GO" id="GO:0031380">
    <property type="term" value="C:nuclear RNA-directed RNA polymerase complex"/>
    <property type="evidence" value="ECO:0007669"/>
    <property type="project" value="TreeGrafter"/>
</dbReference>
<feature type="region of interest" description="Disordered" evidence="1">
    <location>
        <begin position="998"/>
        <end position="1027"/>
    </location>
</feature>
<evidence type="ECO:0000256" key="1">
    <source>
        <dbReference type="SAM" id="MobiDB-lite"/>
    </source>
</evidence>
<dbReference type="GO" id="GO:0031048">
    <property type="term" value="P:regulatory ncRNA-mediated heterochromatin formation"/>
    <property type="evidence" value="ECO:0007669"/>
    <property type="project" value="TreeGrafter"/>
</dbReference>
<dbReference type="EMBL" id="WJQU01000003">
    <property type="protein sequence ID" value="KAJ6637917.1"/>
    <property type="molecule type" value="Genomic_DNA"/>
</dbReference>
<dbReference type="GO" id="GO:0004386">
    <property type="term" value="F:helicase activity"/>
    <property type="evidence" value="ECO:0007669"/>
    <property type="project" value="InterPro"/>
</dbReference>
<reference evidence="5" key="1">
    <citation type="submission" date="2022-07" db="EMBL/GenBank/DDBJ databases">
        <authorList>
            <person name="Trinca V."/>
            <person name="Uliana J.V.C."/>
            <person name="Torres T.T."/>
            <person name="Ward R.J."/>
            <person name="Monesi N."/>
        </authorList>
    </citation>
    <scope>NUCLEOTIDE SEQUENCE</scope>
    <source>
        <strain evidence="5">HSMRA1968</strain>
        <tissue evidence="5">Whole embryos</tissue>
    </source>
</reference>
<dbReference type="InterPro" id="IPR041677">
    <property type="entry name" value="DNA2/NAM7_AAA_11"/>
</dbReference>
<dbReference type="CDD" id="cd18808">
    <property type="entry name" value="SF1_C_Upf1"/>
    <property type="match status" value="1"/>
</dbReference>
<feature type="domain" description="DNA2/NAM7 helicase helicase" evidence="2">
    <location>
        <begin position="494"/>
        <end position="724"/>
    </location>
</feature>
<dbReference type="InterPro" id="IPR045055">
    <property type="entry name" value="DNA2/NAM7-like"/>
</dbReference>
<evidence type="ECO:0000259" key="3">
    <source>
        <dbReference type="Pfam" id="PF13087"/>
    </source>
</evidence>
<evidence type="ECO:0000259" key="4">
    <source>
        <dbReference type="Pfam" id="PF25396"/>
    </source>
</evidence>
<dbReference type="OrthoDB" id="2423195at2759"/>
<gene>
    <name evidence="5" type="primary">Znfx1_3</name>
    <name evidence="5" type="ORF">Bhyg_10648</name>
</gene>
<feature type="domain" description="DNA2/NAM7 helicase-like C-terminal" evidence="3">
    <location>
        <begin position="735"/>
        <end position="919"/>
    </location>
</feature>
<evidence type="ECO:0000313" key="6">
    <source>
        <dbReference type="Proteomes" id="UP001151699"/>
    </source>
</evidence>
<organism evidence="5 6">
    <name type="scientific">Pseudolycoriella hygida</name>
    <dbReference type="NCBI Taxonomy" id="35572"/>
    <lineage>
        <taxon>Eukaryota</taxon>
        <taxon>Metazoa</taxon>
        <taxon>Ecdysozoa</taxon>
        <taxon>Arthropoda</taxon>
        <taxon>Hexapoda</taxon>
        <taxon>Insecta</taxon>
        <taxon>Pterygota</taxon>
        <taxon>Neoptera</taxon>
        <taxon>Endopterygota</taxon>
        <taxon>Diptera</taxon>
        <taxon>Nematocera</taxon>
        <taxon>Sciaroidea</taxon>
        <taxon>Sciaridae</taxon>
        <taxon>Pseudolycoriella</taxon>
    </lineage>
</organism>
<accession>A0A9Q0MWI2</accession>
<dbReference type="InterPro" id="IPR057373">
    <property type="entry name" value="ZNFX1"/>
</dbReference>
<dbReference type="InterPro" id="IPR027417">
    <property type="entry name" value="P-loop_NTPase"/>
</dbReference>
<proteinExistence type="predicted"/>
<dbReference type="InterPro" id="IPR041679">
    <property type="entry name" value="DNA2/NAM7-like_C"/>
</dbReference>
<dbReference type="SUPFAM" id="SSF52540">
    <property type="entry name" value="P-loop containing nucleoside triphosphate hydrolases"/>
    <property type="match status" value="1"/>
</dbReference>
<dbReference type="Pfam" id="PF13086">
    <property type="entry name" value="AAA_11"/>
    <property type="match status" value="1"/>
</dbReference>
<feature type="domain" description="ZNFX1" evidence="4">
    <location>
        <begin position="311"/>
        <end position="424"/>
    </location>
</feature>
<sequence length="1027" mass="116825">MSDSDDDWFDKDIDDFKVDIPKDNAEKIEFLNDESLSSGAFFESDYGGNYNKSTQIISNQGSSEKSANNSSSAKHILPISFKKLSFILELTPLNVFLEILQPDSGFIETISKATISSDVMGLTLKAIGMILSLPLSEHKKCFLQKIVDAKTYWKQIEGYMKELTIEQKAGKSKKKLIVATSDQEFWENLVILCWNVTKCFKWEGKFVQKAAKMIADSKHELKLNVVKEEFDKMFKQIIDETSPFNEIYPTLGELLSTEAADIKPNIVQGKYPSVNHYLEVHLSLLREDFICPLREGITQFLSQAKDGSFKSNHNIKVYPKVQILTKCVSNTSRGHKGEFLMVDLDPESRNDVRQKENVSNFSKKLMYGSLVVFTTSIDFEDMILAVVSNRDTDLLNQGFIQIEIIKSYNVSLIFERDFIMFESEVYFEPYHHVYNVLKSFDDETFPMKNYIIDVDVGQAYPSYIPPSTKTIYTHRKYALDLKNTSAWPSASALKFNESQLNAFKNSLTNKFSVIQGPPGTGKTFIGLEILTALIRNTDEQILVICYTNHALDQFLAGALAITQDIVRMGNQSKNELLDKFNVKQLLETVVSDKRMKNCFYKAKCEYAELMEQFELLQAKRGSENDAKLVESEILIVQEKLRSISRKQEELKQINEYNCLKSKRVIGMTSTCAARSNSLLQMLKPPIVFIEEAAEILEPHIIAALSIETQHLILIGDHQQLRPTTSVYKLAKLYKMDISLFERMVNNGINSVKLNVQHRMRPEIANLIRPTIYKDLIDHELMFKYPNVMGINKNLFFITHNEAETNEADETSKKNIFEAQYLVALCNYFILQGYLPEDVTILTMYNGQMFQFSQERRKYPNLKRVRITVVDNYQGEESKIILLSLVRSNVDDKIGYLSLKNRICVALSRAREGFYIIGNLNLLAKNSSTWKLIGKQLEEQEAIGEQLCLCCQTHGNISKIRMPSDFDKVKFGGCSDTCSIELSCASDSQDITTDIPVQQPGVNQQPATVGTQQPIGTQTAGYTHSNDG</sequence>
<dbReference type="InterPro" id="IPR047187">
    <property type="entry name" value="SF1_C_Upf1"/>
</dbReference>
<dbReference type="Gene3D" id="3.40.50.300">
    <property type="entry name" value="P-loop containing nucleotide triphosphate hydrolases"/>
    <property type="match status" value="2"/>
</dbReference>
<dbReference type="PANTHER" id="PTHR10887">
    <property type="entry name" value="DNA2/NAM7 HELICASE FAMILY"/>
    <property type="match status" value="1"/>
</dbReference>
<evidence type="ECO:0000259" key="2">
    <source>
        <dbReference type="Pfam" id="PF13086"/>
    </source>
</evidence>
<dbReference type="Pfam" id="PF25396">
    <property type="entry name" value="ZNFX1"/>
    <property type="match status" value="1"/>
</dbReference>
<dbReference type="AlphaFoldDB" id="A0A9Q0MWI2"/>
<dbReference type="Proteomes" id="UP001151699">
    <property type="component" value="Chromosome X"/>
</dbReference>
<evidence type="ECO:0000313" key="5">
    <source>
        <dbReference type="EMBL" id="KAJ6637917.1"/>
    </source>
</evidence>
<name>A0A9Q0MWI2_9DIPT</name>
<dbReference type="CDD" id="cd17936">
    <property type="entry name" value="EEXXEc_NFX1"/>
    <property type="match status" value="1"/>
</dbReference>
<dbReference type="FunFam" id="3.40.50.300:FF:000742">
    <property type="entry name" value="NFX1-type zinc finger-containing protein 1"/>
    <property type="match status" value="1"/>
</dbReference>